<dbReference type="PROSITE" id="PS51257">
    <property type="entry name" value="PROKAR_LIPOPROTEIN"/>
    <property type="match status" value="1"/>
</dbReference>
<accession>A0ABR8Z9S9</accession>
<evidence type="ECO:0000313" key="1">
    <source>
        <dbReference type="EMBL" id="MBD8081854.1"/>
    </source>
</evidence>
<dbReference type="EMBL" id="JACYFS010000001">
    <property type="protein sequence ID" value="MBD8081854.1"/>
    <property type="molecule type" value="Genomic_DNA"/>
</dbReference>
<proteinExistence type="predicted"/>
<protein>
    <submittedName>
        <fullName evidence="1">Uncharacterized protein</fullName>
    </submittedName>
</protein>
<dbReference type="Proteomes" id="UP000637299">
    <property type="component" value="Unassembled WGS sequence"/>
</dbReference>
<organism evidence="1 2">
    <name type="scientific">Chryseobacterium caseinilyticum</name>
    <dbReference type="NCBI Taxonomy" id="2771428"/>
    <lineage>
        <taxon>Bacteria</taxon>
        <taxon>Pseudomonadati</taxon>
        <taxon>Bacteroidota</taxon>
        <taxon>Flavobacteriia</taxon>
        <taxon>Flavobacteriales</taxon>
        <taxon>Weeksellaceae</taxon>
        <taxon>Chryseobacterium group</taxon>
        <taxon>Chryseobacterium</taxon>
    </lineage>
</organism>
<comment type="caution">
    <text evidence="1">The sequence shown here is derived from an EMBL/GenBank/DDBJ whole genome shotgun (WGS) entry which is preliminary data.</text>
</comment>
<gene>
    <name evidence="1" type="ORF">IC610_05370</name>
</gene>
<sequence>MKIFSILLLFFILFSCGKKDKKVSPSKNSGFVFLSYGLPDISNRHIVESVDEKWNIRRIAVAGCVVTEELIDSVRTENNKTELALEQQYGKDWKNRYEEDLRNFQQKEIDIMDILISSEVFRQQLGKCKFPIDEIVKTVRQRGSSEIYNVDIFDPQNQDKICFKAEVDIRKRTVKII</sequence>
<dbReference type="RefSeq" id="WP_191735556.1">
    <property type="nucleotide sequence ID" value="NZ_JACYFS010000001.1"/>
</dbReference>
<reference evidence="1 2" key="1">
    <citation type="submission" date="2020-09" db="EMBL/GenBank/DDBJ databases">
        <title>Genome seq and assembly of Chryseobacterium sp.</title>
        <authorList>
            <person name="Chhetri G."/>
        </authorList>
    </citation>
    <scope>NUCLEOTIDE SEQUENCE [LARGE SCALE GENOMIC DNA]</scope>
    <source>
        <strain evidence="1 2">GCR10</strain>
    </source>
</reference>
<evidence type="ECO:0000313" key="2">
    <source>
        <dbReference type="Proteomes" id="UP000637299"/>
    </source>
</evidence>
<keyword evidence="2" id="KW-1185">Reference proteome</keyword>
<name>A0ABR8Z9S9_9FLAO</name>